<gene>
    <name evidence="1" type="primary">napD</name>
    <name evidence="2" type="ORF">HAL011_14940</name>
    <name evidence="3" type="ORF">HAL013_08720</name>
    <name evidence="5" type="ORF">HAL07_11360</name>
    <name evidence="4" type="ORF">HAL09_10190</name>
</gene>
<evidence type="ECO:0000313" key="5">
    <source>
        <dbReference type="EMBL" id="CRF52671.1"/>
    </source>
</evidence>
<dbReference type="EMBL" id="CDMG01000009">
    <property type="protein sequence ID" value="CRF52671.1"/>
    <property type="molecule type" value="Genomic_DNA"/>
</dbReference>
<dbReference type="GO" id="GO:0005737">
    <property type="term" value="C:cytoplasm"/>
    <property type="evidence" value="ECO:0007669"/>
    <property type="project" value="UniProtKB-SubCell"/>
</dbReference>
<reference evidence="3" key="1">
    <citation type="submission" date="2014-12" db="EMBL/GenBank/DDBJ databases">
        <title>Whole genome sequences of four Staphylococcus schleiferi canine isolates.</title>
        <authorList>
            <person name="Misic A.M."/>
            <person name="Cain C."/>
            <person name="Morris D.O."/>
            <person name="Rankin S."/>
            <person name="Beiting D."/>
        </authorList>
    </citation>
    <scope>NUCLEOTIDE SEQUENCE</scope>
    <source>
        <strain evidence="2">ASB11</strain>
        <strain evidence="3">ASB13</strain>
        <strain evidence="5">ASB7</strain>
        <strain evidence="4">ASB9</strain>
    </source>
</reference>
<dbReference type="RefSeq" id="WP_053941285.1">
    <property type="nucleotide sequence ID" value="NZ_BSWO01000099.1"/>
</dbReference>
<reference evidence="6" key="2">
    <citation type="submission" date="2014-12" db="EMBL/GenBank/DDBJ databases">
        <authorList>
            <person name="Smet A."/>
        </authorList>
    </citation>
    <scope>NUCLEOTIDE SEQUENCE [LARGE SCALE GENOMIC DNA]</scope>
</reference>
<dbReference type="Proteomes" id="UP000045175">
    <property type="component" value="Unassembled WGS sequence"/>
</dbReference>
<dbReference type="Pfam" id="PF03927">
    <property type="entry name" value="NapD"/>
    <property type="match status" value="1"/>
</dbReference>
<sequence>MNISSVIVRVEVAAFNEALEAIKSIEQVEVAAFDKDKGVIIAVIEAENVNEEVRANRAIEQVAGVLSAHMHYSYSDENPLPPDIQTSLEKIENTDAKSVRYGGDVNNWLN</sequence>
<comment type="subcellular location">
    <subcellularLocation>
        <location evidence="1">Cytoplasm</location>
    </subcellularLocation>
</comment>
<dbReference type="STRING" id="1578720.HAL011_14940"/>
<evidence type="ECO:0000313" key="6">
    <source>
        <dbReference type="Proteomes" id="UP000038622"/>
    </source>
</evidence>
<dbReference type="EMBL" id="CDML01000048">
    <property type="protein sequence ID" value="CRF41686.1"/>
    <property type="molecule type" value="Genomic_DNA"/>
</dbReference>
<comment type="subunit">
    <text evidence="1">Interacts with the cytoplasmic NapA precursor.</text>
</comment>
<dbReference type="EMBL" id="CDMH01000038">
    <property type="protein sequence ID" value="CRF42677.1"/>
    <property type="molecule type" value="Genomic_DNA"/>
</dbReference>
<dbReference type="GO" id="GO:0051224">
    <property type="term" value="P:negative regulation of protein transport"/>
    <property type="evidence" value="ECO:0007669"/>
    <property type="project" value="UniProtKB-UniRule"/>
</dbReference>
<evidence type="ECO:0000256" key="1">
    <source>
        <dbReference type="HAMAP-Rule" id="MF_02200"/>
    </source>
</evidence>
<name>A0A0K2X826_9HELI</name>
<evidence type="ECO:0000313" key="2">
    <source>
        <dbReference type="EMBL" id="CRF41686.1"/>
    </source>
</evidence>
<dbReference type="GO" id="GO:0005048">
    <property type="term" value="F:signal sequence binding"/>
    <property type="evidence" value="ECO:0007669"/>
    <property type="project" value="UniProtKB-UniRule"/>
</dbReference>
<keyword evidence="1" id="KW-0143">Chaperone</keyword>
<keyword evidence="6" id="KW-1185">Reference proteome</keyword>
<dbReference type="GeneID" id="82132075"/>
<comment type="function">
    <text evidence="1">Chaperone for NapA, the catalytic subunit of the periplasmic nitrate reductase. It binds directly and specifically to the twin-arginine signal peptide of NapA, preventing premature interaction with the Tat translocase and premature export.</text>
</comment>
<dbReference type="AlphaFoldDB" id="A0A0K2X826"/>
<evidence type="ECO:0000313" key="4">
    <source>
        <dbReference type="EMBL" id="CRF44437.1"/>
    </source>
</evidence>
<evidence type="ECO:0000313" key="3">
    <source>
        <dbReference type="EMBL" id="CRF42677.1"/>
    </source>
</evidence>
<evidence type="ECO:0000313" key="9">
    <source>
        <dbReference type="Proteomes" id="UP000045175"/>
    </source>
</evidence>
<dbReference type="InterPro" id="IPR005623">
    <property type="entry name" value="Chaperone_NapD_NO3_reduct"/>
</dbReference>
<keyword evidence="1" id="KW-0963">Cytoplasm</keyword>
<comment type="similarity">
    <text evidence="1">Belongs to the NapD family.</text>
</comment>
<dbReference type="OrthoDB" id="1120071at2"/>
<dbReference type="HAMAP" id="MF_02200">
    <property type="entry name" value="NapD"/>
    <property type="match status" value="1"/>
</dbReference>
<reference evidence="7 8" key="3">
    <citation type="submission" date="2014-12" db="EMBL/GenBank/DDBJ databases">
        <authorList>
            <person name="Jaenicke S."/>
        </authorList>
    </citation>
    <scope>NUCLEOTIDE SEQUENCE [LARGE SCALE GENOMIC DNA]</scope>
</reference>
<dbReference type="EMBL" id="CDMN01000037">
    <property type="protein sequence ID" value="CRF44437.1"/>
    <property type="molecule type" value="Genomic_DNA"/>
</dbReference>
<evidence type="ECO:0000313" key="8">
    <source>
        <dbReference type="Proteomes" id="UP000043437"/>
    </source>
</evidence>
<accession>A0A0K2X826</accession>
<dbReference type="Proteomes" id="UP000043437">
    <property type="component" value="Unassembled WGS sequence"/>
</dbReference>
<dbReference type="Proteomes" id="UP000038622">
    <property type="component" value="Unassembled WGS sequence"/>
</dbReference>
<protein>
    <recommendedName>
        <fullName evidence="1">Chaperone NapD</fullName>
    </recommendedName>
    <alternativeName>
        <fullName evidence="1">NapA signal peptide-binding chaperone NapD</fullName>
    </alternativeName>
</protein>
<dbReference type="Proteomes" id="UP000041394">
    <property type="component" value="Unassembled WGS sequence"/>
</dbReference>
<proteinExistence type="inferred from homology"/>
<dbReference type="Gene3D" id="3.30.70.920">
    <property type="match status" value="1"/>
</dbReference>
<evidence type="ECO:0000313" key="7">
    <source>
        <dbReference type="Proteomes" id="UP000041394"/>
    </source>
</evidence>
<organism evidence="3 9">
    <name type="scientific">Helicobacter ailurogastricus</name>
    <dbReference type="NCBI Taxonomy" id="1578720"/>
    <lineage>
        <taxon>Bacteria</taxon>
        <taxon>Pseudomonadati</taxon>
        <taxon>Campylobacterota</taxon>
        <taxon>Epsilonproteobacteria</taxon>
        <taxon>Campylobacterales</taxon>
        <taxon>Helicobacteraceae</taxon>
        <taxon>Helicobacter</taxon>
    </lineage>
</organism>